<comment type="caution">
    <text evidence="2">The sequence shown here is derived from an EMBL/GenBank/DDBJ whole genome shotgun (WGS) entry which is preliminary data.</text>
</comment>
<dbReference type="RefSeq" id="WP_284390890.1">
    <property type="nucleotide sequence ID" value="NZ_BSNK01000002.1"/>
</dbReference>
<accession>A0ABQ5VCP4</accession>
<evidence type="ECO:0000256" key="1">
    <source>
        <dbReference type="SAM" id="Phobius"/>
    </source>
</evidence>
<keyword evidence="1" id="KW-0812">Transmembrane</keyword>
<keyword evidence="1" id="KW-1133">Transmembrane helix</keyword>
<gene>
    <name evidence="2" type="ORF">GCM10007853_23380</name>
</gene>
<sequence>MTDDTLKDLLADYVAPTEDGGFSEAIMKTLEAEAQDTLVDIHTLTARPGRVWRSWLVALVLGITAGLLWSRSGVSLPDMGFDLGITWPASADWMLYALCAAGIGVSLILVESEAL</sequence>
<dbReference type="EMBL" id="BSNK01000002">
    <property type="protein sequence ID" value="GLQ24464.1"/>
    <property type="molecule type" value="Genomic_DNA"/>
</dbReference>
<feature type="transmembrane region" description="Helical" evidence="1">
    <location>
        <begin position="55"/>
        <end position="73"/>
    </location>
</feature>
<evidence type="ECO:0000313" key="2">
    <source>
        <dbReference type="EMBL" id="GLQ24464.1"/>
    </source>
</evidence>
<evidence type="ECO:0000313" key="3">
    <source>
        <dbReference type="Proteomes" id="UP001161391"/>
    </source>
</evidence>
<reference evidence="2" key="1">
    <citation type="journal article" date="2014" name="Int. J. Syst. Evol. Microbiol.">
        <title>Complete genome of a new Firmicutes species belonging to the dominant human colonic microbiota ('Ruminococcus bicirculans') reveals two chromosomes and a selective capacity to utilize plant glucans.</title>
        <authorList>
            <consortium name="NISC Comparative Sequencing Program"/>
            <person name="Wegmann U."/>
            <person name="Louis P."/>
            <person name="Goesmann A."/>
            <person name="Henrissat B."/>
            <person name="Duncan S.H."/>
            <person name="Flint H.J."/>
        </authorList>
    </citation>
    <scope>NUCLEOTIDE SEQUENCE</scope>
    <source>
        <strain evidence="2">NBRC 108219</strain>
    </source>
</reference>
<name>A0ABQ5VCP4_9PROT</name>
<dbReference type="Proteomes" id="UP001161391">
    <property type="component" value="Unassembled WGS sequence"/>
</dbReference>
<proteinExistence type="predicted"/>
<feature type="transmembrane region" description="Helical" evidence="1">
    <location>
        <begin position="93"/>
        <end position="110"/>
    </location>
</feature>
<protein>
    <submittedName>
        <fullName evidence="2">Uncharacterized protein</fullName>
    </submittedName>
</protein>
<keyword evidence="1" id="KW-0472">Membrane</keyword>
<reference evidence="2" key="2">
    <citation type="submission" date="2023-01" db="EMBL/GenBank/DDBJ databases">
        <title>Draft genome sequence of Algimonas ampicilliniresistens strain NBRC 108219.</title>
        <authorList>
            <person name="Sun Q."/>
            <person name="Mori K."/>
        </authorList>
    </citation>
    <scope>NUCLEOTIDE SEQUENCE</scope>
    <source>
        <strain evidence="2">NBRC 108219</strain>
    </source>
</reference>
<keyword evidence="3" id="KW-1185">Reference proteome</keyword>
<organism evidence="2 3">
    <name type="scientific">Algimonas ampicilliniresistens</name>
    <dbReference type="NCBI Taxonomy" id="1298735"/>
    <lineage>
        <taxon>Bacteria</taxon>
        <taxon>Pseudomonadati</taxon>
        <taxon>Pseudomonadota</taxon>
        <taxon>Alphaproteobacteria</taxon>
        <taxon>Maricaulales</taxon>
        <taxon>Robiginitomaculaceae</taxon>
        <taxon>Algimonas</taxon>
    </lineage>
</organism>